<keyword evidence="1" id="KW-0812">Transmembrane</keyword>
<protein>
    <recommendedName>
        <fullName evidence="4">F-box domain-containing protein</fullName>
    </recommendedName>
</protein>
<keyword evidence="1" id="KW-1133">Transmembrane helix</keyword>
<name>A0AAW0C2L6_9AGAR</name>
<sequence length="614" mass="68726">MSTLTTSSSVHLDVMWASFSSSERLALRAWMQDALRNEVENAFKTLAADISAVVSQVLRDHIASRLGKIPLNLISLKRQCLIDLRTSSLLFAESSPSATRVPLEVWWLVFDLLLQDAAPGSVRFCRTRGCLALVCPFLNAAVLSYPPFWKTLRIDLWSTKHSVDHFIARNAERPMTVIVVDGDPSVRYDADDDSMSFNPGTRSIDFISAFNASLRTVRLWASLIILSPYPSTVEYIFNLLRDLSALALSRVRVACLPWIPGRHCIVVGSPLNPSALTHLRFEGFGVYKFPIASSVSLQVLRLVDLPVEAWPSFVDLMSFFENATRLEELEFRNVGACRSRTRTELAKRPPIILSSLRKARFYLDNRFPDATELNLDILRCLRFPFLHDLHLYFHGDADLRAYKVAAISLSAPCMSLSGYLREYDLIRHLYSTFRRVVSLDLSALGGSPCFAALGLPLNSSPGTTSIAMPRLVSLCVEARDWIDLYVGLLDRSSVGSPVRHLEILQVLPDDVPIQVGKVYWPKVPTKSLYAFDGLSAVVDHVKWTVRHRFNLYSDLRRVPLPCCYTINSTIDRTSTLFTLKPADGLTASVRIAIFPIGALSCPLLNFIVYPALIS</sequence>
<organism evidence="2 3">
    <name type="scientific">Favolaschia claudopus</name>
    <dbReference type="NCBI Taxonomy" id="2862362"/>
    <lineage>
        <taxon>Eukaryota</taxon>
        <taxon>Fungi</taxon>
        <taxon>Dikarya</taxon>
        <taxon>Basidiomycota</taxon>
        <taxon>Agaricomycotina</taxon>
        <taxon>Agaricomycetes</taxon>
        <taxon>Agaricomycetidae</taxon>
        <taxon>Agaricales</taxon>
        <taxon>Marasmiineae</taxon>
        <taxon>Mycenaceae</taxon>
        <taxon>Favolaschia</taxon>
    </lineage>
</organism>
<dbReference type="EMBL" id="JAWWNJ010000023">
    <property type="protein sequence ID" value="KAK7033322.1"/>
    <property type="molecule type" value="Genomic_DNA"/>
</dbReference>
<evidence type="ECO:0000256" key="1">
    <source>
        <dbReference type="SAM" id="Phobius"/>
    </source>
</evidence>
<dbReference type="AlphaFoldDB" id="A0AAW0C2L6"/>
<dbReference type="Proteomes" id="UP001362999">
    <property type="component" value="Unassembled WGS sequence"/>
</dbReference>
<feature type="transmembrane region" description="Helical" evidence="1">
    <location>
        <begin position="591"/>
        <end position="612"/>
    </location>
</feature>
<reference evidence="2 3" key="1">
    <citation type="journal article" date="2024" name="J Genomics">
        <title>Draft genome sequencing and assembly of Favolaschia claudopus CIRM-BRFM 2984 isolated from oak limbs.</title>
        <authorList>
            <person name="Navarro D."/>
            <person name="Drula E."/>
            <person name="Chaduli D."/>
            <person name="Cazenave R."/>
            <person name="Ahrendt S."/>
            <person name="Wang J."/>
            <person name="Lipzen A."/>
            <person name="Daum C."/>
            <person name="Barry K."/>
            <person name="Grigoriev I.V."/>
            <person name="Favel A."/>
            <person name="Rosso M.N."/>
            <person name="Martin F."/>
        </authorList>
    </citation>
    <scope>NUCLEOTIDE SEQUENCE [LARGE SCALE GENOMIC DNA]</scope>
    <source>
        <strain evidence="2 3">CIRM-BRFM 2984</strain>
    </source>
</reference>
<proteinExistence type="predicted"/>
<evidence type="ECO:0008006" key="4">
    <source>
        <dbReference type="Google" id="ProtNLM"/>
    </source>
</evidence>
<gene>
    <name evidence="2" type="ORF">R3P38DRAFT_3186860</name>
</gene>
<keyword evidence="3" id="KW-1185">Reference proteome</keyword>
<keyword evidence="1" id="KW-0472">Membrane</keyword>
<evidence type="ECO:0000313" key="3">
    <source>
        <dbReference type="Proteomes" id="UP001362999"/>
    </source>
</evidence>
<accession>A0AAW0C2L6</accession>
<evidence type="ECO:0000313" key="2">
    <source>
        <dbReference type="EMBL" id="KAK7033322.1"/>
    </source>
</evidence>
<comment type="caution">
    <text evidence="2">The sequence shown here is derived from an EMBL/GenBank/DDBJ whole genome shotgun (WGS) entry which is preliminary data.</text>
</comment>